<protein>
    <submittedName>
        <fullName evidence="1">Uncharacterized protein</fullName>
    </submittedName>
</protein>
<evidence type="ECO:0000313" key="1">
    <source>
        <dbReference type="EMBL" id="KAJ7531152.1"/>
    </source>
</evidence>
<gene>
    <name evidence="1" type="ORF">O6H91_14G034300</name>
</gene>
<sequence>MTNGSTMADHLLQHLYIKTDKAEAAMADQSTAGVGSADEVGEPGISMHGVTGKEPVFSSIVAGSEIDPSLHFSLPVDSEHKAKVLKLFSFAQPHMRAFHLSWIAFFVCFTSTFAAPPLIPVIRDNLNLTKSDIGKAGIASVSGSILSRLVMGPICDLVGPRYGCAFLIMITAPAVFCMSLVSTVNGFILVRFCIGFSLATFVSCQFWMSSMFNSKIVGLANGTAAGWGNLGGGVTQLVMPLIYDLIRHIGAEDFTAWRIAFFVPGTCHIIMGLAVLALGQDLPDGNYAALKKKGHRVNDQFFKVLITAVKNYRTWIFALLYGYSFGVELTVDNIIAQYFFDRFDLNISTAGIIGSIFGLMNIFSRPGGGIVSDLVARKFGMRGRLWILWSVQTLGGIFCIVLGHIGNIGPAIAVMVIFSIFQQAACGATFGIIPFVSRRSLGVISGFTGAGGNVGAVLTQLIFFTSNKYSTQTGISLMGIMIVVCTLPVVAVYFPQWGGMLLPPSSATEEQYYASEWSKSEKLLSLHRDSLKFAENSRSERGRRVAAAPSPPHPT</sequence>
<accession>A0ACC2BP25</accession>
<name>A0ACC2BP25_DIPCM</name>
<organism evidence="1 2">
    <name type="scientific">Diphasiastrum complanatum</name>
    <name type="common">Issler's clubmoss</name>
    <name type="synonym">Lycopodium complanatum</name>
    <dbReference type="NCBI Taxonomy" id="34168"/>
    <lineage>
        <taxon>Eukaryota</taxon>
        <taxon>Viridiplantae</taxon>
        <taxon>Streptophyta</taxon>
        <taxon>Embryophyta</taxon>
        <taxon>Tracheophyta</taxon>
        <taxon>Lycopodiopsida</taxon>
        <taxon>Lycopodiales</taxon>
        <taxon>Lycopodiaceae</taxon>
        <taxon>Lycopodioideae</taxon>
        <taxon>Diphasiastrum</taxon>
    </lineage>
</organism>
<dbReference type="EMBL" id="CM055105">
    <property type="protein sequence ID" value="KAJ7531152.1"/>
    <property type="molecule type" value="Genomic_DNA"/>
</dbReference>
<evidence type="ECO:0000313" key="2">
    <source>
        <dbReference type="Proteomes" id="UP001162992"/>
    </source>
</evidence>
<comment type="caution">
    <text evidence="1">The sequence shown here is derived from an EMBL/GenBank/DDBJ whole genome shotgun (WGS) entry which is preliminary data.</text>
</comment>
<dbReference type="Proteomes" id="UP001162992">
    <property type="component" value="Chromosome 14"/>
</dbReference>
<keyword evidence="2" id="KW-1185">Reference proteome</keyword>
<proteinExistence type="predicted"/>
<reference evidence="2" key="1">
    <citation type="journal article" date="2024" name="Proc. Natl. Acad. Sci. U.S.A.">
        <title>Extraordinary preservation of gene collinearity over three hundred million years revealed in homosporous lycophytes.</title>
        <authorList>
            <person name="Li C."/>
            <person name="Wickell D."/>
            <person name="Kuo L.Y."/>
            <person name="Chen X."/>
            <person name="Nie B."/>
            <person name="Liao X."/>
            <person name="Peng D."/>
            <person name="Ji J."/>
            <person name="Jenkins J."/>
            <person name="Williams M."/>
            <person name="Shu S."/>
            <person name="Plott C."/>
            <person name="Barry K."/>
            <person name="Rajasekar S."/>
            <person name="Grimwood J."/>
            <person name="Han X."/>
            <person name="Sun S."/>
            <person name="Hou Z."/>
            <person name="He W."/>
            <person name="Dai G."/>
            <person name="Sun C."/>
            <person name="Schmutz J."/>
            <person name="Leebens-Mack J.H."/>
            <person name="Li F.W."/>
            <person name="Wang L."/>
        </authorList>
    </citation>
    <scope>NUCLEOTIDE SEQUENCE [LARGE SCALE GENOMIC DNA]</scope>
    <source>
        <strain evidence="2">cv. PW_Plant_1</strain>
    </source>
</reference>